<evidence type="ECO:0000313" key="4">
    <source>
        <dbReference type="Proteomes" id="UP000305067"/>
    </source>
</evidence>
<dbReference type="SUPFAM" id="SSF50370">
    <property type="entry name" value="Ricin B-like lectins"/>
    <property type="match status" value="1"/>
</dbReference>
<proteinExistence type="predicted"/>
<accession>A0A5C3Q3G5</accession>
<dbReference type="PROSITE" id="PS50231">
    <property type="entry name" value="RICIN_B_LECTIN"/>
    <property type="match status" value="1"/>
</dbReference>
<reference evidence="3 4" key="1">
    <citation type="journal article" date="2019" name="Nat. Ecol. Evol.">
        <title>Megaphylogeny resolves global patterns of mushroom evolution.</title>
        <authorList>
            <person name="Varga T."/>
            <person name="Krizsan K."/>
            <person name="Foldi C."/>
            <person name="Dima B."/>
            <person name="Sanchez-Garcia M."/>
            <person name="Sanchez-Ramirez S."/>
            <person name="Szollosi G.J."/>
            <person name="Szarkandi J.G."/>
            <person name="Papp V."/>
            <person name="Albert L."/>
            <person name="Andreopoulos W."/>
            <person name="Angelini C."/>
            <person name="Antonin V."/>
            <person name="Barry K.W."/>
            <person name="Bougher N.L."/>
            <person name="Buchanan P."/>
            <person name="Buyck B."/>
            <person name="Bense V."/>
            <person name="Catcheside P."/>
            <person name="Chovatia M."/>
            <person name="Cooper J."/>
            <person name="Damon W."/>
            <person name="Desjardin D."/>
            <person name="Finy P."/>
            <person name="Geml J."/>
            <person name="Haridas S."/>
            <person name="Hughes K."/>
            <person name="Justo A."/>
            <person name="Karasinski D."/>
            <person name="Kautmanova I."/>
            <person name="Kiss B."/>
            <person name="Kocsube S."/>
            <person name="Kotiranta H."/>
            <person name="LaButti K.M."/>
            <person name="Lechner B.E."/>
            <person name="Liimatainen K."/>
            <person name="Lipzen A."/>
            <person name="Lukacs Z."/>
            <person name="Mihaltcheva S."/>
            <person name="Morgado L.N."/>
            <person name="Niskanen T."/>
            <person name="Noordeloos M.E."/>
            <person name="Ohm R.A."/>
            <person name="Ortiz-Santana B."/>
            <person name="Ovrebo C."/>
            <person name="Racz N."/>
            <person name="Riley R."/>
            <person name="Savchenko A."/>
            <person name="Shiryaev A."/>
            <person name="Soop K."/>
            <person name="Spirin V."/>
            <person name="Szebenyi C."/>
            <person name="Tomsovsky M."/>
            <person name="Tulloss R.E."/>
            <person name="Uehling J."/>
            <person name="Grigoriev I.V."/>
            <person name="Vagvolgyi C."/>
            <person name="Papp T."/>
            <person name="Martin F.M."/>
            <person name="Miettinen O."/>
            <person name="Hibbett D.S."/>
            <person name="Nagy L.G."/>
        </authorList>
    </citation>
    <scope>NUCLEOTIDE SEQUENCE [LARGE SCALE GENOMIC DNA]</scope>
    <source>
        <strain evidence="3 4">CBS 309.79</strain>
    </source>
</reference>
<gene>
    <name evidence="3" type="ORF">BDV98DRAFT_635749</name>
</gene>
<evidence type="ECO:0000256" key="1">
    <source>
        <dbReference type="SAM" id="SignalP"/>
    </source>
</evidence>
<sequence length="194" mass="21235">MKLSTIVFAALASTLPCSALVVKKRQMPTQAYNIHPNGDTAKCVGVSGGVLAVGSAVTIFDCNGTPSQKWAWWDGHDQSPLFVTNPTTNKRLCMNVADVTNFGNGSKLRLTNCLSTEGPSGNMHVNEIWAKPHAYETAREDIWFSLSSNPAPYKSMCLDLTGGSKENRNVLQMWECAPHGQPTYMNQRWTLTAL</sequence>
<name>A0A5C3Q3G5_9AGAR</name>
<evidence type="ECO:0000259" key="2">
    <source>
        <dbReference type="SMART" id="SM00458"/>
    </source>
</evidence>
<dbReference type="SMART" id="SM00458">
    <property type="entry name" value="RICIN"/>
    <property type="match status" value="1"/>
</dbReference>
<dbReference type="CDD" id="cd00161">
    <property type="entry name" value="beta-trefoil_Ricin-like"/>
    <property type="match status" value="1"/>
</dbReference>
<dbReference type="OrthoDB" id="6770063at2759"/>
<protein>
    <submittedName>
        <fullName evidence="3">Ricin B lectin domain-containing protein</fullName>
    </submittedName>
</protein>
<dbReference type="GO" id="GO:0030246">
    <property type="term" value="F:carbohydrate binding"/>
    <property type="evidence" value="ECO:0007669"/>
    <property type="project" value="UniProtKB-KW"/>
</dbReference>
<feature type="chain" id="PRO_5022723314" evidence="1">
    <location>
        <begin position="20"/>
        <end position="194"/>
    </location>
</feature>
<feature type="signal peptide" evidence="1">
    <location>
        <begin position="1"/>
        <end position="19"/>
    </location>
</feature>
<dbReference type="InterPro" id="IPR000772">
    <property type="entry name" value="Ricin_B_lectin"/>
</dbReference>
<dbReference type="Proteomes" id="UP000305067">
    <property type="component" value="Unassembled WGS sequence"/>
</dbReference>
<dbReference type="AlphaFoldDB" id="A0A5C3Q3G5"/>
<dbReference type="Gene3D" id="2.80.10.50">
    <property type="match status" value="2"/>
</dbReference>
<feature type="domain" description="Ricin B lectin" evidence="2">
    <location>
        <begin position="28"/>
        <end position="192"/>
    </location>
</feature>
<evidence type="ECO:0000313" key="3">
    <source>
        <dbReference type="EMBL" id="TFK96635.1"/>
    </source>
</evidence>
<organism evidence="3 4">
    <name type="scientific">Pterulicium gracile</name>
    <dbReference type="NCBI Taxonomy" id="1884261"/>
    <lineage>
        <taxon>Eukaryota</taxon>
        <taxon>Fungi</taxon>
        <taxon>Dikarya</taxon>
        <taxon>Basidiomycota</taxon>
        <taxon>Agaricomycotina</taxon>
        <taxon>Agaricomycetes</taxon>
        <taxon>Agaricomycetidae</taxon>
        <taxon>Agaricales</taxon>
        <taxon>Pleurotineae</taxon>
        <taxon>Pterulaceae</taxon>
        <taxon>Pterulicium</taxon>
    </lineage>
</organism>
<keyword evidence="3" id="KW-0430">Lectin</keyword>
<dbReference type="EMBL" id="ML178857">
    <property type="protein sequence ID" value="TFK96635.1"/>
    <property type="molecule type" value="Genomic_DNA"/>
</dbReference>
<keyword evidence="4" id="KW-1185">Reference proteome</keyword>
<dbReference type="InterPro" id="IPR035992">
    <property type="entry name" value="Ricin_B-like_lectins"/>
</dbReference>
<keyword evidence="1" id="KW-0732">Signal</keyword>